<comment type="subcellular location">
    <subcellularLocation>
        <location evidence="1">Nucleus</location>
    </subcellularLocation>
</comment>
<keyword evidence="5" id="KW-0238">DNA-binding</keyword>
<dbReference type="SUPFAM" id="SSF47459">
    <property type="entry name" value="HLH, helix-loop-helix DNA-binding domain"/>
    <property type="match status" value="1"/>
</dbReference>
<accession>A0A2I0APP1</accession>
<dbReference type="InterPro" id="IPR054502">
    <property type="entry name" value="bHLH-TF_ACT-like_plant"/>
</dbReference>
<dbReference type="InterPro" id="IPR036638">
    <property type="entry name" value="HLH_DNA-bd_sf"/>
</dbReference>
<keyword evidence="12" id="KW-1185">Reference proteome</keyword>
<dbReference type="EMBL" id="KZ451966">
    <property type="protein sequence ID" value="PKA57519.1"/>
    <property type="molecule type" value="Genomic_DNA"/>
</dbReference>
<evidence type="ECO:0000256" key="4">
    <source>
        <dbReference type="ARBA" id="ARBA00023015"/>
    </source>
</evidence>
<keyword evidence="7" id="KW-0539">Nucleus</keyword>
<dbReference type="PANTHER" id="PTHR31945">
    <property type="entry name" value="TRANSCRIPTION FACTOR SCREAM2-RELATED"/>
    <property type="match status" value="1"/>
</dbReference>
<evidence type="ECO:0000259" key="10">
    <source>
        <dbReference type="PROSITE" id="PS50888"/>
    </source>
</evidence>
<evidence type="ECO:0000256" key="5">
    <source>
        <dbReference type="ARBA" id="ARBA00023125"/>
    </source>
</evidence>
<organism evidence="11 12">
    <name type="scientific">Apostasia shenzhenica</name>
    <dbReference type="NCBI Taxonomy" id="1088818"/>
    <lineage>
        <taxon>Eukaryota</taxon>
        <taxon>Viridiplantae</taxon>
        <taxon>Streptophyta</taxon>
        <taxon>Embryophyta</taxon>
        <taxon>Tracheophyta</taxon>
        <taxon>Spermatophyta</taxon>
        <taxon>Magnoliopsida</taxon>
        <taxon>Liliopsida</taxon>
        <taxon>Asparagales</taxon>
        <taxon>Orchidaceae</taxon>
        <taxon>Apostasioideae</taxon>
        <taxon>Apostasia</taxon>
    </lineage>
</organism>
<feature type="region of interest" description="Disordered" evidence="9">
    <location>
        <begin position="37"/>
        <end position="58"/>
    </location>
</feature>
<dbReference type="Gene3D" id="4.10.280.10">
    <property type="entry name" value="Helix-loop-helix DNA-binding domain"/>
    <property type="match status" value="1"/>
</dbReference>
<keyword evidence="8" id="KW-0175">Coiled coil</keyword>
<dbReference type="FunFam" id="4.10.280.10:FF:000096">
    <property type="entry name" value="Basic helix-loop-helix (BHLH) DNA-binding superfamily protein"/>
    <property type="match status" value="1"/>
</dbReference>
<dbReference type="GO" id="GO:0005634">
    <property type="term" value="C:nucleus"/>
    <property type="evidence" value="ECO:0007669"/>
    <property type="project" value="UniProtKB-SubCell"/>
</dbReference>
<dbReference type="GO" id="GO:0043565">
    <property type="term" value="F:sequence-specific DNA binding"/>
    <property type="evidence" value="ECO:0007669"/>
    <property type="project" value="TreeGrafter"/>
</dbReference>
<name>A0A2I0APP1_9ASPA</name>
<dbReference type="PANTHER" id="PTHR31945:SF26">
    <property type="entry name" value="TRANSCRIPTION FACTOR BHLH35"/>
    <property type="match status" value="1"/>
</dbReference>
<feature type="domain" description="BHLH" evidence="10">
    <location>
        <begin position="54"/>
        <end position="103"/>
    </location>
</feature>
<dbReference type="GO" id="GO:0046983">
    <property type="term" value="F:protein dimerization activity"/>
    <property type="evidence" value="ECO:0007669"/>
    <property type="project" value="InterPro"/>
</dbReference>
<reference evidence="11 12" key="1">
    <citation type="journal article" date="2017" name="Nature">
        <title>The Apostasia genome and the evolution of orchids.</title>
        <authorList>
            <person name="Zhang G.Q."/>
            <person name="Liu K.W."/>
            <person name="Li Z."/>
            <person name="Lohaus R."/>
            <person name="Hsiao Y.Y."/>
            <person name="Niu S.C."/>
            <person name="Wang J.Y."/>
            <person name="Lin Y.C."/>
            <person name="Xu Q."/>
            <person name="Chen L.J."/>
            <person name="Yoshida K."/>
            <person name="Fujiwara S."/>
            <person name="Wang Z.W."/>
            <person name="Zhang Y.Q."/>
            <person name="Mitsuda N."/>
            <person name="Wang M."/>
            <person name="Liu G.H."/>
            <person name="Pecoraro L."/>
            <person name="Huang H.X."/>
            <person name="Xiao X.J."/>
            <person name="Lin M."/>
            <person name="Wu X.Y."/>
            <person name="Wu W.L."/>
            <person name="Chen Y.Y."/>
            <person name="Chang S.B."/>
            <person name="Sakamoto S."/>
            <person name="Ohme-Takagi M."/>
            <person name="Yagi M."/>
            <person name="Zeng S.J."/>
            <person name="Shen C.Y."/>
            <person name="Yeh C.M."/>
            <person name="Luo Y.B."/>
            <person name="Tsai W.C."/>
            <person name="Van de Peer Y."/>
            <person name="Liu Z.J."/>
        </authorList>
    </citation>
    <scope>NUCLEOTIDE SEQUENCE [LARGE SCALE GENOMIC DNA]</scope>
    <source>
        <strain evidence="12">cv. Shenzhen</strain>
        <tissue evidence="11">Stem</tissue>
    </source>
</reference>
<feature type="coiled-coil region" evidence="8">
    <location>
        <begin position="93"/>
        <end position="120"/>
    </location>
</feature>
<proteinExistence type="inferred from homology"/>
<evidence type="ECO:0000256" key="7">
    <source>
        <dbReference type="ARBA" id="ARBA00023242"/>
    </source>
</evidence>
<dbReference type="SMART" id="SM00353">
    <property type="entry name" value="HLH"/>
    <property type="match status" value="1"/>
</dbReference>
<dbReference type="InterPro" id="IPR051358">
    <property type="entry name" value="TF_AMS/ICE1/BHLH6-like"/>
</dbReference>
<comment type="similarity">
    <text evidence="2">Belongs to the bHLH protein family.</text>
</comment>
<evidence type="ECO:0000256" key="9">
    <source>
        <dbReference type="SAM" id="MobiDB-lite"/>
    </source>
</evidence>
<dbReference type="GO" id="GO:0003700">
    <property type="term" value="F:DNA-binding transcription factor activity"/>
    <property type="evidence" value="ECO:0007669"/>
    <property type="project" value="TreeGrafter"/>
</dbReference>
<keyword evidence="4" id="KW-0805">Transcription regulation</keyword>
<dbReference type="Pfam" id="PF00010">
    <property type="entry name" value="HLH"/>
    <property type="match status" value="1"/>
</dbReference>
<sequence>MDEMDAEYDHYWDFKLFFDGEELNNWGTGLDEAFPIDYDSSSPEGGSSSSSSSAATTKNIVMERNRRKKLNERLYTLRSIVPNITKMDKASIIKDAIEYIQELQAEEKKLIAEIGELESGKEIDKFSSMIDITKKRRMASLGSSVAHSIEVIEMNVCIVGEGILVVSITCNKKRNTMMMVSQLFESLKLKILTASFTSISGSLLHTFFIEVYIDFPSLNRIVNW</sequence>
<dbReference type="Proteomes" id="UP000236161">
    <property type="component" value="Unassembled WGS sequence"/>
</dbReference>
<evidence type="ECO:0000256" key="3">
    <source>
        <dbReference type="ARBA" id="ARBA00011738"/>
    </source>
</evidence>
<dbReference type="OrthoDB" id="623055at2759"/>
<evidence type="ECO:0000256" key="8">
    <source>
        <dbReference type="SAM" id="Coils"/>
    </source>
</evidence>
<comment type="subunit">
    <text evidence="3">Homodimer.</text>
</comment>
<dbReference type="InterPro" id="IPR011598">
    <property type="entry name" value="bHLH_dom"/>
</dbReference>
<dbReference type="Pfam" id="PF22754">
    <property type="entry name" value="bHLH-TF_ACT-like_plant"/>
    <property type="match status" value="1"/>
</dbReference>
<evidence type="ECO:0000313" key="12">
    <source>
        <dbReference type="Proteomes" id="UP000236161"/>
    </source>
</evidence>
<protein>
    <submittedName>
        <fullName evidence="11">Transcription factor bHLH35</fullName>
    </submittedName>
</protein>
<dbReference type="STRING" id="1088818.A0A2I0APP1"/>
<evidence type="ECO:0000256" key="6">
    <source>
        <dbReference type="ARBA" id="ARBA00023163"/>
    </source>
</evidence>
<dbReference type="AlphaFoldDB" id="A0A2I0APP1"/>
<evidence type="ECO:0000313" key="11">
    <source>
        <dbReference type="EMBL" id="PKA57519.1"/>
    </source>
</evidence>
<feature type="compositionally biased region" description="Low complexity" evidence="9">
    <location>
        <begin position="40"/>
        <end position="53"/>
    </location>
</feature>
<keyword evidence="6" id="KW-0804">Transcription</keyword>
<evidence type="ECO:0000256" key="1">
    <source>
        <dbReference type="ARBA" id="ARBA00004123"/>
    </source>
</evidence>
<gene>
    <name evidence="11" type="primary">BHLH35</name>
    <name evidence="11" type="ORF">AXF42_Ash020763</name>
</gene>
<dbReference type="PROSITE" id="PS50888">
    <property type="entry name" value="BHLH"/>
    <property type="match status" value="1"/>
</dbReference>
<evidence type="ECO:0000256" key="2">
    <source>
        <dbReference type="ARBA" id="ARBA00005510"/>
    </source>
</evidence>